<feature type="non-terminal residue" evidence="2">
    <location>
        <position position="1"/>
    </location>
</feature>
<sequence>GIHTQQRRPAAPHLAAGRPPRTGGLRLRRLAGGGGAVVVADAAPRPAGPAPLALQVGLGVRRLARAARGPAGARLAGRGGRVPRAERRVASRLGGPRGRRRRRGPGALRPRVGGAARLRRRARREADRRRPDLRRAGLRRPSRAPRDLPRGRPGRRPARRLLRRRPAVGQPDLRLAGSAPPPLPMVDGALPAHLRALRPRADRPLPRVRRVLGGARGRRGRPRRRVAAGAGPRGLRRRRPRARPAPPDRREPRRHHRARRAAAARPRPARHGRAPVRVRPRRSRRAAPAREPHGGLRRLHGHPRLRHAARVVGDARGAAPRGGARRGRARGRRRVEPDRARLGVAGPAGHAPGAGRARARLRGADEHAGDQGHLVEVADGARRADGRPRGAAAGGHGGRRPPYCPAPV</sequence>
<keyword evidence="2" id="KW-0328">Glycosyltransferase</keyword>
<dbReference type="EC" id="2.4.1.25" evidence="2"/>
<feature type="compositionally biased region" description="Basic residues" evidence="1">
    <location>
        <begin position="323"/>
        <end position="333"/>
    </location>
</feature>
<accession>A0A6J4SI20</accession>
<dbReference type="AlphaFoldDB" id="A0A6J4SI20"/>
<feature type="region of interest" description="Disordered" evidence="1">
    <location>
        <begin position="210"/>
        <end position="302"/>
    </location>
</feature>
<feature type="region of interest" description="Disordered" evidence="1">
    <location>
        <begin position="1"/>
        <end position="28"/>
    </location>
</feature>
<evidence type="ECO:0000313" key="2">
    <source>
        <dbReference type="EMBL" id="CAA9492206.1"/>
    </source>
</evidence>
<feature type="compositionally biased region" description="Low complexity" evidence="1">
    <location>
        <begin position="105"/>
        <end position="116"/>
    </location>
</feature>
<reference evidence="2" key="1">
    <citation type="submission" date="2020-02" db="EMBL/GenBank/DDBJ databases">
        <authorList>
            <person name="Meier V. D."/>
        </authorList>
    </citation>
    <scope>NUCLEOTIDE SEQUENCE</scope>
    <source>
        <strain evidence="2">AVDCRST_MAG30</strain>
    </source>
</reference>
<name>A0A6J4SI20_9ACTN</name>
<feature type="region of interest" description="Disordered" evidence="1">
    <location>
        <begin position="364"/>
        <end position="408"/>
    </location>
</feature>
<feature type="compositionally biased region" description="Low complexity" evidence="1">
    <location>
        <begin position="67"/>
        <end position="76"/>
    </location>
</feature>
<feature type="compositionally biased region" description="Basic residues" evidence="1">
    <location>
        <begin position="210"/>
        <end position="226"/>
    </location>
</feature>
<dbReference type="GO" id="GO:0004134">
    <property type="term" value="F:4-alpha-glucanotransferase activity"/>
    <property type="evidence" value="ECO:0007669"/>
    <property type="project" value="UniProtKB-EC"/>
</dbReference>
<feature type="compositionally biased region" description="Basic and acidic residues" evidence="1">
    <location>
        <begin position="124"/>
        <end position="135"/>
    </location>
</feature>
<dbReference type="EMBL" id="CADCVS010000202">
    <property type="protein sequence ID" value="CAA9492206.1"/>
    <property type="molecule type" value="Genomic_DNA"/>
</dbReference>
<keyword evidence="2" id="KW-0808">Transferase</keyword>
<feature type="compositionally biased region" description="Low complexity" evidence="1">
    <location>
        <begin position="15"/>
        <end position="25"/>
    </location>
</feature>
<feature type="compositionally biased region" description="Basic and acidic residues" evidence="1">
    <location>
        <begin position="379"/>
        <end position="388"/>
    </location>
</feature>
<feature type="non-terminal residue" evidence="2">
    <location>
        <position position="408"/>
    </location>
</feature>
<gene>
    <name evidence="2" type="ORF">AVDCRST_MAG30-1404</name>
</gene>
<feature type="compositionally biased region" description="Basic residues" evidence="1">
    <location>
        <begin position="152"/>
        <end position="166"/>
    </location>
</feature>
<feature type="compositionally biased region" description="Basic residues" evidence="1">
    <location>
        <begin position="252"/>
        <end position="287"/>
    </location>
</feature>
<organism evidence="2">
    <name type="scientific">uncultured Solirubrobacteraceae bacterium</name>
    <dbReference type="NCBI Taxonomy" id="1162706"/>
    <lineage>
        <taxon>Bacteria</taxon>
        <taxon>Bacillati</taxon>
        <taxon>Actinomycetota</taxon>
        <taxon>Thermoleophilia</taxon>
        <taxon>Solirubrobacterales</taxon>
        <taxon>Solirubrobacteraceae</taxon>
        <taxon>environmental samples</taxon>
    </lineage>
</organism>
<feature type="region of interest" description="Disordered" evidence="1">
    <location>
        <begin position="67"/>
        <end position="187"/>
    </location>
</feature>
<protein>
    <submittedName>
        <fullName evidence="2">GH77</fullName>
        <ecNumber evidence="2">2.4.1.25</ecNumber>
    </submittedName>
</protein>
<evidence type="ECO:0000256" key="1">
    <source>
        <dbReference type="SAM" id="MobiDB-lite"/>
    </source>
</evidence>
<feature type="region of interest" description="Disordered" evidence="1">
    <location>
        <begin position="315"/>
        <end position="334"/>
    </location>
</feature>
<proteinExistence type="predicted"/>